<protein>
    <recommendedName>
        <fullName evidence="4">GAF domain-containing protein</fullName>
    </recommendedName>
</protein>
<name>A0ABW8AR06_9ACTN</name>
<dbReference type="Proteomes" id="UP001612915">
    <property type="component" value="Unassembled WGS sequence"/>
</dbReference>
<accession>A0ABW8AR06</accession>
<keyword evidence="3" id="KW-1185">Reference proteome</keyword>
<evidence type="ECO:0000313" key="2">
    <source>
        <dbReference type="EMBL" id="MFI7588781.1"/>
    </source>
</evidence>
<evidence type="ECO:0008006" key="4">
    <source>
        <dbReference type="Google" id="ProtNLM"/>
    </source>
</evidence>
<organism evidence="2 3">
    <name type="scientific">Spongisporangium articulatum</name>
    <dbReference type="NCBI Taxonomy" id="3362603"/>
    <lineage>
        <taxon>Bacteria</taxon>
        <taxon>Bacillati</taxon>
        <taxon>Actinomycetota</taxon>
        <taxon>Actinomycetes</taxon>
        <taxon>Kineosporiales</taxon>
        <taxon>Kineosporiaceae</taxon>
        <taxon>Spongisporangium</taxon>
    </lineage>
</organism>
<reference evidence="2 3" key="1">
    <citation type="submission" date="2024-10" db="EMBL/GenBank/DDBJ databases">
        <title>The Natural Products Discovery Center: Release of the First 8490 Sequenced Strains for Exploring Actinobacteria Biosynthetic Diversity.</title>
        <authorList>
            <person name="Kalkreuter E."/>
            <person name="Kautsar S.A."/>
            <person name="Yang D."/>
            <person name="Bader C.D."/>
            <person name="Teijaro C.N."/>
            <person name="Fluegel L."/>
            <person name="Davis C.M."/>
            <person name="Simpson J.R."/>
            <person name="Lauterbach L."/>
            <person name="Steele A.D."/>
            <person name="Gui C."/>
            <person name="Meng S."/>
            <person name="Li G."/>
            <person name="Viehrig K."/>
            <person name="Ye F."/>
            <person name="Su P."/>
            <person name="Kiefer A.F."/>
            <person name="Nichols A."/>
            <person name="Cepeda A.J."/>
            <person name="Yan W."/>
            <person name="Fan B."/>
            <person name="Jiang Y."/>
            <person name="Adhikari A."/>
            <person name="Zheng C.-J."/>
            <person name="Schuster L."/>
            <person name="Cowan T.M."/>
            <person name="Smanski M.J."/>
            <person name="Chevrette M.G."/>
            <person name="De Carvalho L.P.S."/>
            <person name="Shen B."/>
        </authorList>
    </citation>
    <scope>NUCLEOTIDE SEQUENCE [LARGE SCALE GENOMIC DNA]</scope>
    <source>
        <strain evidence="2 3">NPDC049639</strain>
    </source>
</reference>
<comment type="caution">
    <text evidence="2">The sequence shown here is derived from an EMBL/GenBank/DDBJ whole genome shotgun (WGS) entry which is preliminary data.</text>
</comment>
<evidence type="ECO:0000256" key="1">
    <source>
        <dbReference type="SAM" id="MobiDB-lite"/>
    </source>
</evidence>
<dbReference type="EMBL" id="JBITLV010000005">
    <property type="protein sequence ID" value="MFI7588781.1"/>
    <property type="molecule type" value="Genomic_DNA"/>
</dbReference>
<evidence type="ECO:0000313" key="3">
    <source>
        <dbReference type="Proteomes" id="UP001612915"/>
    </source>
</evidence>
<proteinExistence type="predicted"/>
<feature type="region of interest" description="Disordered" evidence="1">
    <location>
        <begin position="142"/>
        <end position="179"/>
    </location>
</feature>
<dbReference type="RefSeq" id="WP_398282810.1">
    <property type="nucleotide sequence ID" value="NZ_JBITLV010000005.1"/>
</dbReference>
<sequence>MQVKAIPAPQEARSSGFPSSGFFVSTSRNVASHTMDFEGQDWQTRTPNVSAWVAVPIERDVLIAACFVEAGGETAESFAAMSDDEVREWAVGAVLAEARAARREIDTEAFRSGYRLSRDPGEVEFFAVVAARIDEAFGFAPPTAGVPAVVPPAPQRPESARHDARSGRSRRRSPVAVPA</sequence>
<gene>
    <name evidence="2" type="ORF">ACIB24_17060</name>
</gene>